<dbReference type="CDD" id="cd00995">
    <property type="entry name" value="PBP2_NikA_DppA_OppA_like"/>
    <property type="match status" value="1"/>
</dbReference>
<dbReference type="GO" id="GO:0043190">
    <property type="term" value="C:ATP-binding cassette (ABC) transporter complex"/>
    <property type="evidence" value="ECO:0007669"/>
    <property type="project" value="InterPro"/>
</dbReference>
<feature type="chain" id="PRO_5039178380" evidence="1">
    <location>
        <begin position="23"/>
        <end position="547"/>
    </location>
</feature>
<dbReference type="InterPro" id="IPR039424">
    <property type="entry name" value="SBP_5"/>
</dbReference>
<evidence type="ECO:0000313" key="4">
    <source>
        <dbReference type="Proteomes" id="UP000199092"/>
    </source>
</evidence>
<accession>A0A1H1NER6</accession>
<keyword evidence="4" id="KW-1185">Reference proteome</keyword>
<name>A0A1H1NER6_9ACTN</name>
<organism evidence="3 4">
    <name type="scientific">Friedmanniella luteola</name>
    <dbReference type="NCBI Taxonomy" id="546871"/>
    <lineage>
        <taxon>Bacteria</taxon>
        <taxon>Bacillati</taxon>
        <taxon>Actinomycetota</taxon>
        <taxon>Actinomycetes</taxon>
        <taxon>Propionibacteriales</taxon>
        <taxon>Nocardioidaceae</taxon>
        <taxon>Friedmanniella</taxon>
    </lineage>
</organism>
<dbReference type="OrthoDB" id="9046151at2"/>
<sequence>MRARTRALAAASLTSIALLATACGGGGSTTPDAGSSQAAGTTGGEISIQGCTPQKGLLPGLTSETCGGNVLDAIAARLVHYNTETAAPENDIADSIETTDNQTFTVKLKAGYKFSDGTDVKAKNFVDAWNYSANCANGQDANYFFTPFAGYADINTTDCKGVDKAKTLTGLKVVDDATFTIQTTEKVSNLPVRLGYSAFAPLPDSFFTGTGAKDQEKAPIGAGPFMITENTATNIVLEKNPNYGGQYKPSVDKVNYRIYSDPTAAYNDLLGNQLDYVEQVPSDRLVGDAYKTELENRFIDQPVGGNTWVTFSPADDKLKASPELRKSISMAIDRDLIIKQIFNGSVQKADGWVPPTVDGYKAGQCGEACTFDAAKAKEMFTAAGGYDGTLTMSYNADGANNKQWSEAVANSIKNTLGIEVVATPVVDFATYNNKLENDEIKGIFRNAWQQDYPSIENFLAPIYGTGADSNYARYSSAKFDDELAQAAAAPSVDEANTLYQQAEATLAADFPTAPLWNRSFQAGYSTNVTNVKMNAFGVVDLTAIKHV</sequence>
<dbReference type="InterPro" id="IPR000914">
    <property type="entry name" value="SBP_5_dom"/>
</dbReference>
<evidence type="ECO:0000259" key="2">
    <source>
        <dbReference type="Pfam" id="PF00496"/>
    </source>
</evidence>
<feature type="domain" description="Solute-binding protein family 5" evidence="2">
    <location>
        <begin position="88"/>
        <end position="469"/>
    </location>
</feature>
<dbReference type="PROSITE" id="PS51257">
    <property type="entry name" value="PROKAR_LIPOPROTEIN"/>
    <property type="match status" value="1"/>
</dbReference>
<dbReference type="EMBL" id="LT629749">
    <property type="protein sequence ID" value="SDR97417.1"/>
    <property type="molecule type" value="Genomic_DNA"/>
</dbReference>
<evidence type="ECO:0000313" key="3">
    <source>
        <dbReference type="EMBL" id="SDR97417.1"/>
    </source>
</evidence>
<dbReference type="PIRSF" id="PIRSF002741">
    <property type="entry name" value="MppA"/>
    <property type="match status" value="1"/>
</dbReference>
<dbReference type="AlphaFoldDB" id="A0A1H1NER6"/>
<reference evidence="3 4" key="1">
    <citation type="submission" date="2016-10" db="EMBL/GenBank/DDBJ databases">
        <authorList>
            <person name="de Groot N.N."/>
        </authorList>
    </citation>
    <scope>NUCLEOTIDE SEQUENCE [LARGE SCALE GENOMIC DNA]</scope>
    <source>
        <strain evidence="3 4">DSM 21741</strain>
    </source>
</reference>
<dbReference type="RefSeq" id="WP_091410455.1">
    <property type="nucleotide sequence ID" value="NZ_LT629749.1"/>
</dbReference>
<feature type="signal peptide" evidence="1">
    <location>
        <begin position="1"/>
        <end position="22"/>
    </location>
</feature>
<dbReference type="PANTHER" id="PTHR30290">
    <property type="entry name" value="PERIPLASMIC BINDING COMPONENT OF ABC TRANSPORTER"/>
    <property type="match status" value="1"/>
</dbReference>
<dbReference type="SUPFAM" id="SSF53850">
    <property type="entry name" value="Periplasmic binding protein-like II"/>
    <property type="match status" value="1"/>
</dbReference>
<evidence type="ECO:0000256" key="1">
    <source>
        <dbReference type="SAM" id="SignalP"/>
    </source>
</evidence>
<dbReference type="STRING" id="546871.SAMN04488543_0851"/>
<dbReference type="Pfam" id="PF00496">
    <property type="entry name" value="SBP_bac_5"/>
    <property type="match status" value="1"/>
</dbReference>
<dbReference type="Gene3D" id="3.90.76.10">
    <property type="entry name" value="Dipeptide-binding Protein, Domain 1"/>
    <property type="match status" value="1"/>
</dbReference>
<proteinExistence type="predicted"/>
<dbReference type="Gene3D" id="3.10.105.10">
    <property type="entry name" value="Dipeptide-binding Protein, Domain 3"/>
    <property type="match status" value="1"/>
</dbReference>
<dbReference type="Proteomes" id="UP000199092">
    <property type="component" value="Chromosome I"/>
</dbReference>
<dbReference type="PANTHER" id="PTHR30290:SF83">
    <property type="entry name" value="ABC TRANSPORTER SUBSTRATE-BINDING PROTEIN"/>
    <property type="match status" value="1"/>
</dbReference>
<dbReference type="GO" id="GO:0042597">
    <property type="term" value="C:periplasmic space"/>
    <property type="evidence" value="ECO:0007669"/>
    <property type="project" value="UniProtKB-ARBA"/>
</dbReference>
<dbReference type="Gene3D" id="3.40.190.10">
    <property type="entry name" value="Periplasmic binding protein-like II"/>
    <property type="match status" value="1"/>
</dbReference>
<dbReference type="InterPro" id="IPR030678">
    <property type="entry name" value="Peptide/Ni-bd"/>
</dbReference>
<dbReference type="GO" id="GO:0015833">
    <property type="term" value="P:peptide transport"/>
    <property type="evidence" value="ECO:0007669"/>
    <property type="project" value="TreeGrafter"/>
</dbReference>
<dbReference type="GO" id="GO:1904680">
    <property type="term" value="F:peptide transmembrane transporter activity"/>
    <property type="evidence" value="ECO:0007669"/>
    <property type="project" value="TreeGrafter"/>
</dbReference>
<protein>
    <submittedName>
        <fullName evidence="3">Oligopeptide transport system substrate-binding protein</fullName>
    </submittedName>
</protein>
<gene>
    <name evidence="3" type="ORF">SAMN04488543_0851</name>
</gene>
<keyword evidence="1" id="KW-0732">Signal</keyword>